<reference evidence="1" key="2">
    <citation type="submission" date="2020-03" db="EMBL/GenBank/DDBJ databases">
        <authorList>
            <person name="Fu F.-F."/>
            <person name="Chen J."/>
        </authorList>
    </citation>
    <scope>NUCLEOTIDE SEQUENCE</scope>
    <source>
        <strain evidence="1">Lc1</strain>
    </source>
</reference>
<gene>
    <name evidence="1" type="ORF">GCG54_00011671</name>
</gene>
<proteinExistence type="predicted"/>
<dbReference type="AlphaFoldDB" id="A0A8H4CHP0"/>
<keyword evidence="2" id="KW-1185">Reference proteome</keyword>
<dbReference type="EMBL" id="WVTB01000053">
    <property type="protein sequence ID" value="KAF3803832.1"/>
    <property type="molecule type" value="Genomic_DNA"/>
</dbReference>
<name>A0A8H4CHP0_COLGL</name>
<reference evidence="1" key="1">
    <citation type="journal article" date="2020" name="Phytopathology">
        <title>Genome sequence and comparative analysis of Colletotrichum gloeosporioides isolated from Liriodendron leaves.</title>
        <authorList>
            <person name="Fu F.F."/>
            <person name="Hao Z."/>
            <person name="Wang P."/>
            <person name="Lu Y."/>
            <person name="Xue L.J."/>
            <person name="Wei G."/>
            <person name="Tian Y."/>
            <person name="Baishi H."/>
            <person name="Xu H."/>
            <person name="Shi J."/>
            <person name="Cheng T."/>
            <person name="Wang G."/>
            <person name="Yi Y."/>
            <person name="Chen J."/>
        </authorList>
    </citation>
    <scope>NUCLEOTIDE SEQUENCE</scope>
    <source>
        <strain evidence="1">Lc1</strain>
    </source>
</reference>
<sequence length="73" mass="8246">MVHTWKQTSSQTSACATNLNRRLPIKEAEFLDLLKYSPVDTIMLWLLGNAFKIHFMGANVARPAKSGAYMNMD</sequence>
<dbReference type="GeneID" id="69018797"/>
<evidence type="ECO:0000313" key="1">
    <source>
        <dbReference type="EMBL" id="KAF3803832.1"/>
    </source>
</evidence>
<evidence type="ECO:0000313" key="2">
    <source>
        <dbReference type="Proteomes" id="UP000613401"/>
    </source>
</evidence>
<dbReference type="Proteomes" id="UP000613401">
    <property type="component" value="Unassembled WGS sequence"/>
</dbReference>
<protein>
    <submittedName>
        <fullName evidence="1">Uncharacterized protein</fullName>
    </submittedName>
</protein>
<accession>A0A8H4CHP0</accession>
<organism evidence="1 2">
    <name type="scientific">Colletotrichum gloeosporioides</name>
    <name type="common">Anthracnose fungus</name>
    <name type="synonym">Glomerella cingulata</name>
    <dbReference type="NCBI Taxonomy" id="474922"/>
    <lineage>
        <taxon>Eukaryota</taxon>
        <taxon>Fungi</taxon>
        <taxon>Dikarya</taxon>
        <taxon>Ascomycota</taxon>
        <taxon>Pezizomycotina</taxon>
        <taxon>Sordariomycetes</taxon>
        <taxon>Hypocreomycetidae</taxon>
        <taxon>Glomerellales</taxon>
        <taxon>Glomerellaceae</taxon>
        <taxon>Colletotrichum</taxon>
        <taxon>Colletotrichum gloeosporioides species complex</taxon>
    </lineage>
</organism>
<comment type="caution">
    <text evidence="1">The sequence shown here is derived from an EMBL/GenBank/DDBJ whole genome shotgun (WGS) entry which is preliminary data.</text>
</comment>
<dbReference type="RefSeq" id="XP_045262991.1">
    <property type="nucleotide sequence ID" value="XM_045411570.1"/>
</dbReference>